<organism evidence="11">
    <name type="scientific">marine sediment metagenome</name>
    <dbReference type="NCBI Taxonomy" id="412755"/>
    <lineage>
        <taxon>unclassified sequences</taxon>
        <taxon>metagenomes</taxon>
        <taxon>ecological metagenomes</taxon>
    </lineage>
</organism>
<dbReference type="AlphaFoldDB" id="A0A0F8XXZ5"/>
<evidence type="ECO:0000259" key="10">
    <source>
        <dbReference type="PROSITE" id="PS50880"/>
    </source>
</evidence>
<keyword evidence="8" id="KW-0238">DNA-binding</keyword>
<dbReference type="InterPro" id="IPR013760">
    <property type="entry name" value="Topo_IIA-like_dom_sf"/>
</dbReference>
<dbReference type="GO" id="GO:0005524">
    <property type="term" value="F:ATP binding"/>
    <property type="evidence" value="ECO:0007669"/>
    <property type="project" value="UniProtKB-KW"/>
</dbReference>
<evidence type="ECO:0000256" key="9">
    <source>
        <dbReference type="ARBA" id="ARBA00023235"/>
    </source>
</evidence>
<accession>A0A0F8XXZ5</accession>
<keyword evidence="5" id="KW-0067">ATP-binding</keyword>
<evidence type="ECO:0000256" key="2">
    <source>
        <dbReference type="ARBA" id="ARBA00010708"/>
    </source>
</evidence>
<dbReference type="PRINTS" id="PR00418">
    <property type="entry name" value="TPI2FAMILY"/>
</dbReference>
<dbReference type="Gene3D" id="3.40.50.670">
    <property type="match status" value="1"/>
</dbReference>
<dbReference type="InterPro" id="IPR001241">
    <property type="entry name" value="Topo_IIA"/>
</dbReference>
<evidence type="ECO:0000256" key="3">
    <source>
        <dbReference type="ARBA" id="ARBA00022723"/>
    </source>
</evidence>
<sequence>FNIEKLRYNKIIIMTDADVDGAHIRTLLLTLFFRYFRPIIEHGYLYIAQPPLYRIQKGKQIYYAYNEREREQMTKRLGDKLTFQRYKGLGEMNPDQLWETTMNHERRTLRRVGVEDAAEADHIFDVLMGEEVGPRKDFIQAHAMAVKNLDV</sequence>
<dbReference type="SUPFAM" id="SSF56719">
    <property type="entry name" value="Type II DNA topoisomerase"/>
    <property type="match status" value="1"/>
</dbReference>
<dbReference type="Pfam" id="PF01751">
    <property type="entry name" value="Toprim"/>
    <property type="match status" value="1"/>
</dbReference>
<dbReference type="PRINTS" id="PR01159">
    <property type="entry name" value="DNAGYRASEB"/>
</dbReference>
<evidence type="ECO:0000256" key="1">
    <source>
        <dbReference type="ARBA" id="ARBA00000185"/>
    </source>
</evidence>
<dbReference type="PANTHER" id="PTHR45866:SF1">
    <property type="entry name" value="DNA GYRASE SUBUNIT B, MITOCHONDRIAL"/>
    <property type="match status" value="1"/>
</dbReference>
<keyword evidence="3" id="KW-0479">Metal-binding</keyword>
<evidence type="ECO:0000256" key="7">
    <source>
        <dbReference type="ARBA" id="ARBA00023029"/>
    </source>
</evidence>
<dbReference type="PANTHER" id="PTHR45866">
    <property type="entry name" value="DNA GYRASE/TOPOISOMERASE SUBUNIT B"/>
    <property type="match status" value="1"/>
</dbReference>
<dbReference type="GO" id="GO:0046872">
    <property type="term" value="F:metal ion binding"/>
    <property type="evidence" value="ECO:0007669"/>
    <property type="project" value="UniProtKB-KW"/>
</dbReference>
<keyword evidence="9" id="KW-0413">Isomerase</keyword>
<gene>
    <name evidence="11" type="ORF">LCGC14_2888420</name>
</gene>
<comment type="caution">
    <text evidence="11">The sequence shown here is derived from an EMBL/GenBank/DDBJ whole genome shotgun (WGS) entry which is preliminary data.</text>
</comment>
<keyword evidence="4" id="KW-0547">Nucleotide-binding</keyword>
<dbReference type="SMART" id="SM00433">
    <property type="entry name" value="TOP2c"/>
    <property type="match status" value="1"/>
</dbReference>
<comment type="similarity">
    <text evidence="2">Belongs to the type II topoisomerase GyrB family.</text>
</comment>
<evidence type="ECO:0000256" key="6">
    <source>
        <dbReference type="ARBA" id="ARBA00022842"/>
    </source>
</evidence>
<evidence type="ECO:0000256" key="5">
    <source>
        <dbReference type="ARBA" id="ARBA00022840"/>
    </source>
</evidence>
<dbReference type="InterPro" id="IPR000565">
    <property type="entry name" value="Topo_IIA_B"/>
</dbReference>
<feature type="non-terminal residue" evidence="11">
    <location>
        <position position="1"/>
    </location>
</feature>
<dbReference type="InterPro" id="IPR006171">
    <property type="entry name" value="TOPRIM_dom"/>
</dbReference>
<dbReference type="Pfam" id="PF00986">
    <property type="entry name" value="DNA_gyraseB_C"/>
    <property type="match status" value="1"/>
</dbReference>
<protein>
    <recommendedName>
        <fullName evidence="10">Toprim domain-containing protein</fullName>
    </recommendedName>
</protein>
<keyword evidence="7" id="KW-0799">Topoisomerase</keyword>
<evidence type="ECO:0000256" key="8">
    <source>
        <dbReference type="ARBA" id="ARBA00023125"/>
    </source>
</evidence>
<dbReference type="PROSITE" id="PS50880">
    <property type="entry name" value="TOPRIM"/>
    <property type="match status" value="1"/>
</dbReference>
<feature type="domain" description="Toprim" evidence="10">
    <location>
        <begin position="1"/>
        <end position="51"/>
    </location>
</feature>
<dbReference type="InterPro" id="IPR002288">
    <property type="entry name" value="DNA_gyrase_B_C"/>
</dbReference>
<comment type="catalytic activity">
    <reaction evidence="1">
        <text>ATP-dependent breakage, passage and rejoining of double-stranded DNA.</text>
        <dbReference type="EC" id="5.6.2.2"/>
    </reaction>
</comment>
<proteinExistence type="inferred from homology"/>
<dbReference type="InterPro" id="IPR013759">
    <property type="entry name" value="Topo_IIA_B_C"/>
</dbReference>
<evidence type="ECO:0000256" key="4">
    <source>
        <dbReference type="ARBA" id="ARBA00022741"/>
    </source>
</evidence>
<reference evidence="11" key="1">
    <citation type="journal article" date="2015" name="Nature">
        <title>Complex archaea that bridge the gap between prokaryotes and eukaryotes.</title>
        <authorList>
            <person name="Spang A."/>
            <person name="Saw J.H."/>
            <person name="Jorgensen S.L."/>
            <person name="Zaremba-Niedzwiedzka K."/>
            <person name="Martijn J."/>
            <person name="Lind A.E."/>
            <person name="van Eijk R."/>
            <person name="Schleper C."/>
            <person name="Guy L."/>
            <person name="Ettema T.J."/>
        </authorList>
    </citation>
    <scope>NUCLEOTIDE SEQUENCE</scope>
</reference>
<keyword evidence="6" id="KW-0460">Magnesium</keyword>
<dbReference type="GO" id="GO:0006265">
    <property type="term" value="P:DNA topological change"/>
    <property type="evidence" value="ECO:0007669"/>
    <property type="project" value="InterPro"/>
</dbReference>
<dbReference type="GO" id="GO:0003677">
    <property type="term" value="F:DNA binding"/>
    <property type="evidence" value="ECO:0007669"/>
    <property type="project" value="UniProtKB-KW"/>
</dbReference>
<evidence type="ECO:0000313" key="11">
    <source>
        <dbReference type="EMBL" id="KKK73972.1"/>
    </source>
</evidence>
<dbReference type="GO" id="GO:0003918">
    <property type="term" value="F:DNA topoisomerase type II (double strand cut, ATP-hydrolyzing) activity"/>
    <property type="evidence" value="ECO:0007669"/>
    <property type="project" value="UniProtKB-EC"/>
</dbReference>
<name>A0A0F8XXZ5_9ZZZZ</name>
<dbReference type="EMBL" id="LAZR01056540">
    <property type="protein sequence ID" value="KKK73972.1"/>
    <property type="molecule type" value="Genomic_DNA"/>
</dbReference>